<evidence type="ECO:0000313" key="1">
    <source>
        <dbReference type="Ensembl" id="ENSFTIP00000021623.1"/>
    </source>
</evidence>
<reference evidence="1" key="1">
    <citation type="submission" date="2025-08" db="UniProtKB">
        <authorList>
            <consortium name="Ensembl"/>
        </authorList>
    </citation>
    <scope>IDENTIFICATION</scope>
</reference>
<dbReference type="OrthoDB" id="60092at2759"/>
<reference evidence="1" key="2">
    <citation type="submission" date="2025-09" db="UniProtKB">
        <authorList>
            <consortium name="Ensembl"/>
        </authorList>
    </citation>
    <scope>IDENTIFICATION</scope>
</reference>
<evidence type="ECO:0000313" key="2">
    <source>
        <dbReference type="Proteomes" id="UP000694562"/>
    </source>
</evidence>
<accession>A0A8C4XTV5</accession>
<dbReference type="AlphaFoldDB" id="A0A8C4XTV5"/>
<proteinExistence type="predicted"/>
<organism evidence="1 2">
    <name type="scientific">Falco tinnunculus</name>
    <name type="common">Common kestrel</name>
    <dbReference type="NCBI Taxonomy" id="100819"/>
    <lineage>
        <taxon>Eukaryota</taxon>
        <taxon>Metazoa</taxon>
        <taxon>Chordata</taxon>
        <taxon>Craniata</taxon>
        <taxon>Vertebrata</taxon>
        <taxon>Euteleostomi</taxon>
        <taxon>Archelosauria</taxon>
        <taxon>Archosauria</taxon>
        <taxon>Dinosauria</taxon>
        <taxon>Saurischia</taxon>
        <taxon>Theropoda</taxon>
        <taxon>Coelurosauria</taxon>
        <taxon>Aves</taxon>
        <taxon>Neognathae</taxon>
        <taxon>Neoaves</taxon>
        <taxon>Telluraves</taxon>
        <taxon>Australaves</taxon>
        <taxon>Falconiformes</taxon>
        <taxon>Falconidae</taxon>
        <taxon>Falco</taxon>
    </lineage>
</organism>
<name>A0A8C4XTV5_FALTI</name>
<sequence length="101" mass="10510">NHWAHCLTPLFPPTVLGRAVHSLSRIGDELYLEPTDGGVGATGGAGWELGGTYCPLRPCWGWAGGASLVSVCVSPAVPAHRQLLALCLRLLSLCAPLLPAV</sequence>
<dbReference type="Proteomes" id="UP000694562">
    <property type="component" value="Unplaced"/>
</dbReference>
<keyword evidence="2" id="KW-1185">Reference proteome</keyword>
<dbReference type="Ensembl" id="ENSFTIT00000022532.1">
    <property type="protein sequence ID" value="ENSFTIP00000021623.1"/>
    <property type="gene ID" value="ENSFTIG00000014057.1"/>
</dbReference>
<protein>
    <submittedName>
        <fullName evidence="1">Uncharacterized protein</fullName>
    </submittedName>
</protein>